<evidence type="ECO:0000256" key="2">
    <source>
        <dbReference type="ARBA" id="ARBA00023002"/>
    </source>
</evidence>
<dbReference type="PRINTS" id="PR00080">
    <property type="entry name" value="SDRFAMILY"/>
</dbReference>
<dbReference type="SUPFAM" id="SSF51735">
    <property type="entry name" value="NAD(P)-binding Rossmann-fold domains"/>
    <property type="match status" value="1"/>
</dbReference>
<dbReference type="EMBL" id="JACEON010000005">
    <property type="protein sequence ID" value="MBA4611448.1"/>
    <property type="molecule type" value="Genomic_DNA"/>
</dbReference>
<dbReference type="GO" id="GO:0030497">
    <property type="term" value="P:fatty acid elongation"/>
    <property type="evidence" value="ECO:0007669"/>
    <property type="project" value="TreeGrafter"/>
</dbReference>
<dbReference type="PROSITE" id="PS00061">
    <property type="entry name" value="ADH_SHORT"/>
    <property type="match status" value="1"/>
</dbReference>
<reference evidence="5 6" key="1">
    <citation type="submission" date="2020-07" db="EMBL/GenBank/DDBJ databases">
        <authorList>
            <person name="Li M."/>
        </authorList>
    </citation>
    <scope>NUCLEOTIDE SEQUENCE [LARGE SCALE GENOMIC DNA]</scope>
    <source>
        <strain evidence="5 6">DSM 23284</strain>
    </source>
</reference>
<gene>
    <name evidence="5" type="ORF">H1W37_07295</name>
</gene>
<organism evidence="5 6">
    <name type="scientific">Stappia taiwanensis</name>
    <dbReference type="NCBI Taxonomy" id="992267"/>
    <lineage>
        <taxon>Bacteria</taxon>
        <taxon>Pseudomonadati</taxon>
        <taxon>Pseudomonadota</taxon>
        <taxon>Alphaproteobacteria</taxon>
        <taxon>Hyphomicrobiales</taxon>
        <taxon>Stappiaceae</taxon>
        <taxon>Stappia</taxon>
    </lineage>
</organism>
<keyword evidence="6" id="KW-1185">Reference proteome</keyword>
<evidence type="ECO:0000313" key="5">
    <source>
        <dbReference type="EMBL" id="MBA4611448.1"/>
    </source>
</evidence>
<evidence type="ECO:0000256" key="1">
    <source>
        <dbReference type="ARBA" id="ARBA00006484"/>
    </source>
</evidence>
<dbReference type="Proteomes" id="UP000559404">
    <property type="component" value="Unassembled WGS sequence"/>
</dbReference>
<dbReference type="Gene3D" id="3.40.50.720">
    <property type="entry name" value="NAD(P)-binding Rossmann-like Domain"/>
    <property type="match status" value="1"/>
</dbReference>
<evidence type="ECO:0000313" key="6">
    <source>
        <dbReference type="Proteomes" id="UP000559404"/>
    </source>
</evidence>
<dbReference type="PANTHER" id="PTHR42760">
    <property type="entry name" value="SHORT-CHAIN DEHYDROGENASES/REDUCTASES FAMILY MEMBER"/>
    <property type="match status" value="1"/>
</dbReference>
<name>A0A838XS05_9HYPH</name>
<dbReference type="AlphaFoldDB" id="A0A838XS05"/>
<dbReference type="PANTHER" id="PTHR42760:SF135">
    <property type="entry name" value="BLL7886 PROTEIN"/>
    <property type="match status" value="1"/>
</dbReference>
<accession>A0A838XS05</accession>
<proteinExistence type="inferred from homology"/>
<dbReference type="InterPro" id="IPR020904">
    <property type="entry name" value="Sc_DH/Rdtase_CS"/>
</dbReference>
<evidence type="ECO:0000256" key="3">
    <source>
        <dbReference type="RuleBase" id="RU000363"/>
    </source>
</evidence>
<evidence type="ECO:0000259" key="4">
    <source>
        <dbReference type="SMART" id="SM00822"/>
    </source>
</evidence>
<dbReference type="InterPro" id="IPR002347">
    <property type="entry name" value="SDR_fam"/>
</dbReference>
<reference evidence="5 6" key="2">
    <citation type="submission" date="2020-08" db="EMBL/GenBank/DDBJ databases">
        <title>Stappia taiwanensis sp. nov., isolated from a coastal thermal spring.</title>
        <authorList>
            <person name="Kampfer P."/>
        </authorList>
    </citation>
    <scope>NUCLEOTIDE SEQUENCE [LARGE SCALE GENOMIC DNA]</scope>
    <source>
        <strain evidence="5 6">DSM 23284</strain>
    </source>
</reference>
<dbReference type="RefSeq" id="WP_181759644.1">
    <property type="nucleotide sequence ID" value="NZ_BMCR01000006.1"/>
</dbReference>
<dbReference type="FunFam" id="3.40.50.720:FF:000173">
    <property type="entry name" value="3-oxoacyl-[acyl-carrier protein] reductase"/>
    <property type="match status" value="1"/>
</dbReference>
<dbReference type="SMART" id="SM00822">
    <property type="entry name" value="PKS_KR"/>
    <property type="match status" value="1"/>
</dbReference>
<dbReference type="PRINTS" id="PR00081">
    <property type="entry name" value="GDHRDH"/>
</dbReference>
<dbReference type="Pfam" id="PF00106">
    <property type="entry name" value="adh_short"/>
    <property type="match status" value="1"/>
</dbReference>
<sequence length="254" mass="26292">MTLLDLTGRVAVVTGASSGLGAHFARTLGEAGAAVALIARNGEKLEAVAAPLRADGIDVRCAPADITDRPALEAAVAGIADWHGRIDVLVNNAGIARTERFLDMSEADWAAVVDTDLTGLWRAGQIVARVMAAGERGGSIVNIASILGLAVQPTQTNYAAAKAGVLHLTRAMARELGRYGIRVNAIAPGYFKTDINSDFFDSDAGQALIGKLFPRRLGRLSELDGPLLLLASQAGSFMTGTTLTVDGGTLLSGV</sequence>
<dbReference type="InterPro" id="IPR057326">
    <property type="entry name" value="KR_dom"/>
</dbReference>
<feature type="domain" description="Ketoreductase" evidence="4">
    <location>
        <begin position="9"/>
        <end position="189"/>
    </location>
</feature>
<comment type="similarity">
    <text evidence="1 3">Belongs to the short-chain dehydrogenases/reductases (SDR) family.</text>
</comment>
<protein>
    <submittedName>
        <fullName evidence="5">SDR family oxidoreductase</fullName>
    </submittedName>
</protein>
<comment type="caution">
    <text evidence="5">The sequence shown here is derived from an EMBL/GenBank/DDBJ whole genome shotgun (WGS) entry which is preliminary data.</text>
</comment>
<dbReference type="InterPro" id="IPR036291">
    <property type="entry name" value="NAD(P)-bd_dom_sf"/>
</dbReference>
<dbReference type="GO" id="GO:0016616">
    <property type="term" value="F:oxidoreductase activity, acting on the CH-OH group of donors, NAD or NADP as acceptor"/>
    <property type="evidence" value="ECO:0007669"/>
    <property type="project" value="TreeGrafter"/>
</dbReference>
<keyword evidence="2" id="KW-0560">Oxidoreductase</keyword>